<dbReference type="InterPro" id="IPR007125">
    <property type="entry name" value="H2A/H2B/H3"/>
</dbReference>
<keyword evidence="7" id="KW-0544">Nucleosome core</keyword>
<sequence>MPSTTATKSVAGRGNTQKASKSTSRSQKAGLQFPVGRIARFLKKGRYAQRVGSGSPVYLSAVLEYLTAELLELAGNAARDNKKNRIVPRHIQLAVRNDDELSKLLGSATIANGGVLPNIHQNLLPKKIVKGKGTMTFGEQNTLAESFQLLDKAFNSGINFFDSAEMYPVPQRAETHGRSEEYFGRWIRERKVPRDSVVFATKVSGPSGQMSWIRNGPESLDARNITEAIDNSLLRVKTDYIDLYQIHWPDRYLETFSSSTVNVNSDVHHFKLSGSYVPMFGETDYDPLRHYTPVGFEEQLDALERAVDAGKIRYIGLSNETPYGIMKFQQVAKSRAGNLQIVSVQNAYNLLCRNFDLAMAECCHNERISLLAYSPLAMGILSGKYFAEDGGPSNSRLNLFKGRYKEGESRYDLSKSNVLYAAKSYLEIASRYGIHPVSLAIAFIMRHPLVASVVFGATKVWQLEEVLAACKVNLSPEIITEINKVHSRFPSPCP</sequence>
<dbReference type="InterPro" id="IPR032458">
    <property type="entry name" value="Histone_H2A_CS"/>
</dbReference>
<dbReference type="AlphaFoldDB" id="A0AAN8TBN3"/>
<comment type="subcellular location">
    <subcellularLocation>
        <location evidence="2">Chromosome</location>
    </subcellularLocation>
    <subcellularLocation>
        <location evidence="1">Nucleus</location>
    </subcellularLocation>
</comment>
<feature type="region of interest" description="Disordered" evidence="8">
    <location>
        <begin position="1"/>
        <end position="29"/>
    </location>
</feature>
<evidence type="ECO:0000256" key="7">
    <source>
        <dbReference type="ARBA" id="ARBA00023269"/>
    </source>
</evidence>
<protein>
    <submittedName>
        <fullName evidence="11">Uncharacterized protein</fullName>
    </submittedName>
</protein>
<evidence type="ECO:0000259" key="9">
    <source>
        <dbReference type="Pfam" id="PF00125"/>
    </source>
</evidence>
<dbReference type="FunFam" id="1.10.20.10:FF:000009">
    <property type="entry name" value="Histone H2A"/>
    <property type="match status" value="1"/>
</dbReference>
<dbReference type="InterPro" id="IPR023210">
    <property type="entry name" value="NADP_OxRdtase_dom"/>
</dbReference>
<dbReference type="InterPro" id="IPR002119">
    <property type="entry name" value="Histone_H2A"/>
</dbReference>
<dbReference type="GO" id="GO:0046982">
    <property type="term" value="F:protein heterodimerization activity"/>
    <property type="evidence" value="ECO:0007669"/>
    <property type="project" value="InterPro"/>
</dbReference>
<dbReference type="Gene3D" id="1.10.20.10">
    <property type="entry name" value="Histone, subunit A"/>
    <property type="match status" value="1"/>
</dbReference>
<feature type="domain" description="NADP-dependent oxidoreductase" evidence="10">
    <location>
        <begin position="131"/>
        <end position="485"/>
    </location>
</feature>
<keyword evidence="5" id="KW-0238">DNA-binding</keyword>
<reference evidence="11 12" key="1">
    <citation type="submission" date="2024-02" db="EMBL/GenBank/DDBJ databases">
        <title>de novo genome assembly of Solanum bulbocastanum strain 11H21.</title>
        <authorList>
            <person name="Hosaka A.J."/>
        </authorList>
    </citation>
    <scope>NUCLEOTIDE SEQUENCE [LARGE SCALE GENOMIC DNA]</scope>
    <source>
        <tissue evidence="11">Young leaves</tissue>
    </source>
</reference>
<proteinExistence type="inferred from homology"/>
<evidence type="ECO:0000256" key="5">
    <source>
        <dbReference type="ARBA" id="ARBA00023125"/>
    </source>
</evidence>
<dbReference type="GO" id="GO:0000786">
    <property type="term" value="C:nucleosome"/>
    <property type="evidence" value="ECO:0007669"/>
    <property type="project" value="UniProtKB-KW"/>
</dbReference>
<dbReference type="CDD" id="cd00074">
    <property type="entry name" value="HFD_H2A"/>
    <property type="match status" value="1"/>
</dbReference>
<dbReference type="Pfam" id="PF00248">
    <property type="entry name" value="Aldo_ket_red"/>
    <property type="match status" value="1"/>
</dbReference>
<dbReference type="InterPro" id="IPR009072">
    <property type="entry name" value="Histone-fold"/>
</dbReference>
<dbReference type="InterPro" id="IPR036812">
    <property type="entry name" value="NAD(P)_OxRdtase_dom_sf"/>
</dbReference>
<dbReference type="SUPFAM" id="SSF51430">
    <property type="entry name" value="NAD(P)-linked oxidoreductase"/>
    <property type="match status" value="1"/>
</dbReference>
<comment type="caution">
    <text evidence="11">The sequence shown here is derived from an EMBL/GenBank/DDBJ whole genome shotgun (WGS) entry which is preliminary data.</text>
</comment>
<feature type="domain" description="Core Histone H2A/H2B/H3" evidence="9">
    <location>
        <begin position="17"/>
        <end position="96"/>
    </location>
</feature>
<gene>
    <name evidence="11" type="ORF">RDI58_022910</name>
</gene>
<dbReference type="SMART" id="SM00414">
    <property type="entry name" value="H2A"/>
    <property type="match status" value="1"/>
</dbReference>
<dbReference type="CDD" id="cd19094">
    <property type="entry name" value="AKR_Tas-like"/>
    <property type="match status" value="1"/>
</dbReference>
<evidence type="ECO:0000313" key="12">
    <source>
        <dbReference type="Proteomes" id="UP001371456"/>
    </source>
</evidence>
<dbReference type="Pfam" id="PF00125">
    <property type="entry name" value="Histone"/>
    <property type="match status" value="1"/>
</dbReference>
<dbReference type="PANTHER" id="PTHR43147">
    <property type="entry name" value="PROTEIN TAS"/>
    <property type="match status" value="1"/>
</dbReference>
<dbReference type="Gene3D" id="3.20.20.100">
    <property type="entry name" value="NADP-dependent oxidoreductase domain"/>
    <property type="match status" value="1"/>
</dbReference>
<dbReference type="GO" id="GO:0005634">
    <property type="term" value="C:nucleus"/>
    <property type="evidence" value="ECO:0007669"/>
    <property type="project" value="UniProtKB-SubCell"/>
</dbReference>
<keyword evidence="4" id="KW-0158">Chromosome</keyword>
<dbReference type="SUPFAM" id="SSF47113">
    <property type="entry name" value="Histone-fold"/>
    <property type="match status" value="1"/>
</dbReference>
<evidence type="ECO:0000256" key="3">
    <source>
        <dbReference type="ARBA" id="ARBA00010691"/>
    </source>
</evidence>
<dbReference type="PANTHER" id="PTHR43147:SF2">
    <property type="entry name" value="NADP-DEPENDENT OXIDOREDUCTASE DOMAIN-CONTAINING PROTEIN"/>
    <property type="match status" value="1"/>
</dbReference>
<dbReference type="PROSITE" id="PS00046">
    <property type="entry name" value="HISTONE_H2A"/>
    <property type="match status" value="1"/>
</dbReference>
<evidence type="ECO:0000256" key="4">
    <source>
        <dbReference type="ARBA" id="ARBA00022454"/>
    </source>
</evidence>
<keyword evidence="6" id="KW-0539">Nucleus</keyword>
<dbReference type="GO" id="GO:0030527">
    <property type="term" value="F:structural constituent of chromatin"/>
    <property type="evidence" value="ECO:0007669"/>
    <property type="project" value="InterPro"/>
</dbReference>
<evidence type="ECO:0000256" key="2">
    <source>
        <dbReference type="ARBA" id="ARBA00004286"/>
    </source>
</evidence>
<dbReference type="GO" id="GO:0003677">
    <property type="term" value="F:DNA binding"/>
    <property type="evidence" value="ECO:0007669"/>
    <property type="project" value="UniProtKB-KW"/>
</dbReference>
<evidence type="ECO:0000313" key="11">
    <source>
        <dbReference type="EMBL" id="KAK6780726.1"/>
    </source>
</evidence>
<evidence type="ECO:0000256" key="8">
    <source>
        <dbReference type="SAM" id="MobiDB-lite"/>
    </source>
</evidence>
<dbReference type="Proteomes" id="UP001371456">
    <property type="component" value="Unassembled WGS sequence"/>
</dbReference>
<evidence type="ECO:0000256" key="6">
    <source>
        <dbReference type="ARBA" id="ARBA00023242"/>
    </source>
</evidence>
<evidence type="ECO:0000259" key="10">
    <source>
        <dbReference type="Pfam" id="PF00248"/>
    </source>
</evidence>
<dbReference type="PRINTS" id="PR00620">
    <property type="entry name" value="HISTONEH2A"/>
</dbReference>
<keyword evidence="12" id="KW-1185">Reference proteome</keyword>
<dbReference type="EMBL" id="JBANQN010000009">
    <property type="protein sequence ID" value="KAK6780726.1"/>
    <property type="molecule type" value="Genomic_DNA"/>
</dbReference>
<accession>A0AAN8TBN3</accession>
<comment type="similarity">
    <text evidence="3">Belongs to the histone H2A family.</text>
</comment>
<organism evidence="11 12">
    <name type="scientific">Solanum bulbocastanum</name>
    <name type="common">Wild potato</name>
    <dbReference type="NCBI Taxonomy" id="147425"/>
    <lineage>
        <taxon>Eukaryota</taxon>
        <taxon>Viridiplantae</taxon>
        <taxon>Streptophyta</taxon>
        <taxon>Embryophyta</taxon>
        <taxon>Tracheophyta</taxon>
        <taxon>Spermatophyta</taxon>
        <taxon>Magnoliopsida</taxon>
        <taxon>eudicotyledons</taxon>
        <taxon>Gunneridae</taxon>
        <taxon>Pentapetalae</taxon>
        <taxon>asterids</taxon>
        <taxon>lamiids</taxon>
        <taxon>Solanales</taxon>
        <taxon>Solanaceae</taxon>
        <taxon>Solanoideae</taxon>
        <taxon>Solaneae</taxon>
        <taxon>Solanum</taxon>
    </lineage>
</organism>
<evidence type="ECO:0000256" key="1">
    <source>
        <dbReference type="ARBA" id="ARBA00004123"/>
    </source>
</evidence>
<name>A0AAN8TBN3_SOLBU</name>